<organism evidence="2 3">
    <name type="scientific">Flavobacterium succinicans</name>
    <dbReference type="NCBI Taxonomy" id="29536"/>
    <lineage>
        <taxon>Bacteria</taxon>
        <taxon>Pseudomonadati</taxon>
        <taxon>Bacteroidota</taxon>
        <taxon>Flavobacteriia</taxon>
        <taxon>Flavobacteriales</taxon>
        <taxon>Flavobacteriaceae</taxon>
        <taxon>Flavobacterium</taxon>
    </lineage>
</organism>
<keyword evidence="1" id="KW-0472">Membrane</keyword>
<evidence type="ECO:0000256" key="1">
    <source>
        <dbReference type="SAM" id="Phobius"/>
    </source>
</evidence>
<reference evidence="3" key="1">
    <citation type="submission" date="2016-10" db="EMBL/GenBank/DDBJ databases">
        <authorList>
            <person name="Varghese N."/>
            <person name="Submissions S."/>
        </authorList>
    </citation>
    <scope>NUCLEOTIDE SEQUENCE [LARGE SCALE GENOMIC DNA]</scope>
    <source>
        <strain evidence="3">DSM 4002</strain>
    </source>
</reference>
<keyword evidence="1" id="KW-1133">Transmembrane helix</keyword>
<evidence type="ECO:0000313" key="3">
    <source>
        <dbReference type="Proteomes" id="UP000182961"/>
    </source>
</evidence>
<proteinExistence type="predicted"/>
<name>A0A1I4WPA6_9FLAO</name>
<keyword evidence="3" id="KW-1185">Reference proteome</keyword>
<dbReference type="GO" id="GO:0090313">
    <property type="term" value="P:regulation of protein targeting to membrane"/>
    <property type="evidence" value="ECO:0007669"/>
    <property type="project" value="TreeGrafter"/>
</dbReference>
<dbReference type="EMBL" id="FOUT01000007">
    <property type="protein sequence ID" value="SFN15651.1"/>
    <property type="molecule type" value="Genomic_DNA"/>
</dbReference>
<keyword evidence="1" id="KW-0812">Transmembrane</keyword>
<dbReference type="InterPro" id="IPR052894">
    <property type="entry name" value="AsmA-related"/>
</dbReference>
<dbReference type="PANTHER" id="PTHR30441">
    <property type="entry name" value="DUF748 DOMAIN-CONTAINING PROTEIN"/>
    <property type="match status" value="1"/>
</dbReference>
<sequence>MTEKWWPIGKKVGKIILFLTMLLFIGYGALGWYVSAHHNELLKEVRRIANENCKGEVTIGDLEVLFFRGFPNITIAIKEVSIKDSLWAQHKKTLLKAPSIYAEIQPWAIFLKKIKLDHLSINDAQVQLFLDAKGYSNTAVFSSAPKTDTTSSSSLSLDLNHLKFNNVSFVSDNQFKHKKFDFVIEKLRIEKHTTSEGWEADIALNTLVKSLTFNTQHGSFAKNKIIKGALQAKYSESKGSIAINTTALSIGEDVFQIQSHFGISKTNSSFSIAITNPNIRWQAAYKLLSDNISSKLKPFDFKDPFGVQCTIVGDLNKEGDPNIRVEANIKNNDLSYFDHQVTDCTFKGIFTNEYQKNKGINDENSAILLNDFRGKVHSIPFTTKNMMILDLKKPIASGAFVSRFNLEQLNQTIVKQTVTFGSGQADFQLTFKADVVNLEMQKPLLIGSVVIQNASGTHISSKKKFKNSSVDLSFTSKELKVNKIVLNTQNSALLMKGQSANFLNFYYDTPEKIMVNWDIQARTIDLQDFSFGNKKAASLKKSTTITPDFINILHQSNATVNLRAENIVYKKFKARNAIAQINVVPDRTILKEASLQFGGGSLMVNGMVSYQNKNNHFNAKLNASKVNSAALLSAFDNFGSKALTPKSVSGLISVSGVLDGYFDNNITIVKRSLTGNLKLNLNNGALNQFEPLQRIGKYAFPFRNFNRVTINPLAINIVFKNGFANIAPTPINTSVFNFDLAGSYGFYGDSNMQLDVHLRDPAKDKEITNKKVVQENRKKGITLHLQAIEEGNAPFKIKLRYKKNEKLQ</sequence>
<evidence type="ECO:0000313" key="2">
    <source>
        <dbReference type="EMBL" id="SFN15651.1"/>
    </source>
</evidence>
<dbReference type="GO" id="GO:0005886">
    <property type="term" value="C:plasma membrane"/>
    <property type="evidence" value="ECO:0007669"/>
    <property type="project" value="TreeGrafter"/>
</dbReference>
<dbReference type="RefSeq" id="WP_139225562.1">
    <property type="nucleotide sequence ID" value="NZ_CBCRUM010000013.1"/>
</dbReference>
<dbReference type="eggNOG" id="COG2982">
    <property type="taxonomic scope" value="Bacteria"/>
</dbReference>
<gene>
    <name evidence="2" type="ORF">SAMN05444143_10745</name>
</gene>
<dbReference type="Proteomes" id="UP000182961">
    <property type="component" value="Unassembled WGS sequence"/>
</dbReference>
<dbReference type="AlphaFoldDB" id="A0A1I4WPA6"/>
<feature type="transmembrane region" description="Helical" evidence="1">
    <location>
        <begin position="12"/>
        <end position="34"/>
    </location>
</feature>
<dbReference type="PANTHER" id="PTHR30441:SF8">
    <property type="entry name" value="DUF748 DOMAIN-CONTAINING PROTEIN"/>
    <property type="match status" value="1"/>
</dbReference>
<protein>
    <submittedName>
        <fullName evidence="2">AsmA-like C-terminal region</fullName>
    </submittedName>
</protein>
<accession>A0A1I4WPA6</accession>